<dbReference type="OMA" id="KMYKVFM"/>
<dbReference type="GO" id="GO:0030527">
    <property type="term" value="F:structural constituent of chromatin"/>
    <property type="evidence" value="ECO:0007669"/>
    <property type="project" value="InterPro"/>
</dbReference>
<dbReference type="GO" id="GO:0003677">
    <property type="term" value="F:DNA binding"/>
    <property type="evidence" value="ECO:0007669"/>
    <property type="project" value="UniProtKB-KW"/>
</dbReference>
<dbReference type="InterPro" id="IPR000119">
    <property type="entry name" value="Hist_DNA-bd"/>
</dbReference>
<dbReference type="Gene3D" id="4.10.520.10">
    <property type="entry name" value="IHF-like DNA-binding proteins"/>
    <property type="match status" value="1"/>
</dbReference>
<protein>
    <submittedName>
        <fullName evidence="6">DNA-binding protein HRL53</fullName>
    </submittedName>
    <submittedName>
        <fullName evidence="5">DNA-binding protein HU</fullName>
    </submittedName>
</protein>
<reference evidence="8" key="2">
    <citation type="submission" date="2016-03" db="EMBL/GenBank/DDBJ databases">
        <authorList>
            <person name="Loux Valentin"/>
        </authorList>
    </citation>
    <scope>NUCLEOTIDE SEQUENCE [LARGE SCALE GENOMIC DNA]</scope>
    <source>
        <strain evidence="8">C1</strain>
    </source>
</reference>
<dbReference type="SMART" id="SM00411">
    <property type="entry name" value="BHL"/>
    <property type="match status" value="1"/>
</dbReference>
<dbReference type="SUPFAM" id="SSF47729">
    <property type="entry name" value="IHF-like DNA-binding proteins"/>
    <property type="match status" value="1"/>
</dbReference>
<organism evidence="5 7">
    <name type="scientific">Anaplasma phagocytophilum</name>
    <name type="common">Ehrlichia phagocytophila</name>
    <dbReference type="NCBI Taxonomy" id="948"/>
    <lineage>
        <taxon>Bacteria</taxon>
        <taxon>Pseudomonadati</taxon>
        <taxon>Pseudomonadota</taxon>
        <taxon>Alphaproteobacteria</taxon>
        <taxon>Rickettsiales</taxon>
        <taxon>Anaplasmataceae</taxon>
        <taxon>Anaplasma</taxon>
        <taxon>phagocytophilum group</taxon>
    </lineage>
</organism>
<evidence type="ECO:0000256" key="4">
    <source>
        <dbReference type="RuleBase" id="RU003939"/>
    </source>
</evidence>
<evidence type="ECO:0000256" key="2">
    <source>
        <dbReference type="ARBA" id="ARBA00023067"/>
    </source>
</evidence>
<dbReference type="InterPro" id="IPR010992">
    <property type="entry name" value="IHF-like_DNA-bd_dom_sf"/>
</dbReference>
<evidence type="ECO:0000313" key="7">
    <source>
        <dbReference type="Proteomes" id="UP000055047"/>
    </source>
</evidence>
<gene>
    <name evidence="5" type="primary">hup</name>
    <name evidence="6" type="ORF">ANAPC1_00332</name>
    <name evidence="5" type="ORF">ANAPHAGO_00851</name>
</gene>
<sequence>MSKEIIVRALMSGLGFTKKDSSSAYDVVMSAIKTALETNHSIRLHNVGTLHVIQCAEKKYHNPKTGHLETLPPKRRVRFRSSRKLLDTVNV</sequence>
<proteinExistence type="inferred from homology"/>
<dbReference type="AlphaFoldDB" id="A0A098EFG0"/>
<dbReference type="GeneID" id="92748188"/>
<comment type="similarity">
    <text evidence="1 4">Belongs to the bacterial histone-like protein family.</text>
</comment>
<dbReference type="Proteomes" id="UP000078419">
    <property type="component" value="Unassembled WGS sequence"/>
</dbReference>
<dbReference type="GO" id="GO:0030261">
    <property type="term" value="P:chromosome condensation"/>
    <property type="evidence" value="ECO:0007669"/>
    <property type="project" value="UniProtKB-KW"/>
</dbReference>
<evidence type="ECO:0000256" key="3">
    <source>
        <dbReference type="ARBA" id="ARBA00023125"/>
    </source>
</evidence>
<dbReference type="EMBL" id="FLLR01000008">
    <property type="protein sequence ID" value="SBO13992.1"/>
    <property type="molecule type" value="Genomic_DNA"/>
</dbReference>
<reference evidence="5 7" key="1">
    <citation type="submission" date="2014-09" db="EMBL/GenBank/DDBJ databases">
        <authorList>
            <person name="Loux Valentin"/>
            <person name="Dugat Thibaut"/>
        </authorList>
    </citation>
    <scope>NUCLEOTIDE SEQUENCE [LARGE SCALE GENOMIC DNA]</scope>
    <source>
        <strain evidence="5 7">BOV-10_179</strain>
    </source>
</reference>
<keyword evidence="2" id="KW-0226">DNA condensation</keyword>
<dbReference type="Pfam" id="PF00216">
    <property type="entry name" value="Bac_DNA_binding"/>
    <property type="match status" value="1"/>
</dbReference>
<dbReference type="RefSeq" id="WP_011450880.1">
    <property type="nucleotide sequence ID" value="NZ_CCXQ01000027.1"/>
</dbReference>
<dbReference type="Proteomes" id="UP000055047">
    <property type="component" value="Unassembled WGS sequence"/>
</dbReference>
<dbReference type="PANTHER" id="PTHR33175">
    <property type="entry name" value="DNA-BINDING PROTEIN HU"/>
    <property type="match status" value="1"/>
</dbReference>
<evidence type="ECO:0000313" key="5">
    <source>
        <dbReference type="EMBL" id="CEG20535.1"/>
    </source>
</evidence>
<evidence type="ECO:0000313" key="8">
    <source>
        <dbReference type="Proteomes" id="UP000078419"/>
    </source>
</evidence>
<dbReference type="EMBL" id="CCXQ01000027">
    <property type="protein sequence ID" value="CEG20535.1"/>
    <property type="molecule type" value="Genomic_DNA"/>
</dbReference>
<evidence type="ECO:0000256" key="1">
    <source>
        <dbReference type="ARBA" id="ARBA00010529"/>
    </source>
</evidence>
<reference evidence="6" key="3">
    <citation type="submission" date="2016-03" db="EMBL/GenBank/DDBJ databases">
        <authorList>
            <person name="Loux V."/>
        </authorList>
    </citation>
    <scope>NUCLEOTIDE SEQUENCE</scope>
    <source>
        <strain evidence="6">C1</strain>
    </source>
</reference>
<dbReference type="GO" id="GO:0005829">
    <property type="term" value="C:cytosol"/>
    <property type="evidence" value="ECO:0007669"/>
    <property type="project" value="TreeGrafter"/>
</dbReference>
<keyword evidence="3 5" id="KW-0238">DNA-binding</keyword>
<dbReference type="PANTHER" id="PTHR33175:SF3">
    <property type="entry name" value="DNA-BINDING PROTEIN HU-BETA"/>
    <property type="match status" value="1"/>
</dbReference>
<evidence type="ECO:0000313" key="6">
    <source>
        <dbReference type="EMBL" id="SBO13992.1"/>
    </source>
</evidence>
<accession>A0A098EFG0</accession>
<name>A0A098EFG0_ANAPH</name>